<comment type="caution">
    <text evidence="1">The sequence shown here is derived from an EMBL/GenBank/DDBJ whole genome shotgun (WGS) entry which is preliminary data.</text>
</comment>
<dbReference type="Proteomes" id="UP000192505">
    <property type="component" value="Unassembled WGS sequence"/>
</dbReference>
<protein>
    <submittedName>
        <fullName evidence="1">Uncharacterized protein</fullName>
    </submittedName>
</protein>
<reference evidence="1 2" key="1">
    <citation type="submission" date="2017-01" db="EMBL/GenBank/DDBJ databases">
        <title>Novel large sulfur bacteria in the metagenomes of groundwater-fed chemosynthetic microbial mats in the Lake Huron basin.</title>
        <authorList>
            <person name="Sharrar A.M."/>
            <person name="Flood B.E."/>
            <person name="Bailey J.V."/>
            <person name="Jones D.S."/>
            <person name="Biddanda B."/>
            <person name="Ruberg S.A."/>
            <person name="Marcus D.N."/>
            <person name="Dick G.J."/>
        </authorList>
    </citation>
    <scope>NUCLEOTIDE SEQUENCE [LARGE SCALE GENOMIC DNA]</scope>
    <source>
        <strain evidence="1">A7</strain>
    </source>
</reference>
<name>A0A1W9KRV2_9BURK</name>
<dbReference type="EMBL" id="MTEI01000011">
    <property type="protein sequence ID" value="OQW87043.1"/>
    <property type="molecule type" value="Genomic_DNA"/>
</dbReference>
<evidence type="ECO:0000313" key="2">
    <source>
        <dbReference type="Proteomes" id="UP000192505"/>
    </source>
</evidence>
<proteinExistence type="predicted"/>
<sequence>MFLEDPIMTNTAVQQAGLSQELQNVSAAWRELGTTTRQLIIALFSKLTQRQPACPVQTARQEADKLRAYADSLYRADPRYAQDLYAAATRHERSAANQ</sequence>
<evidence type="ECO:0000313" key="1">
    <source>
        <dbReference type="EMBL" id="OQW87043.1"/>
    </source>
</evidence>
<dbReference type="AlphaFoldDB" id="A0A1W9KRV2"/>
<accession>A0A1W9KRV2</accession>
<gene>
    <name evidence="1" type="ORF">BWK72_15005</name>
</gene>
<organism evidence="1 2">
    <name type="scientific">Rhodoferax ferrireducens</name>
    <dbReference type="NCBI Taxonomy" id="192843"/>
    <lineage>
        <taxon>Bacteria</taxon>
        <taxon>Pseudomonadati</taxon>
        <taxon>Pseudomonadota</taxon>
        <taxon>Betaproteobacteria</taxon>
        <taxon>Burkholderiales</taxon>
        <taxon>Comamonadaceae</taxon>
        <taxon>Rhodoferax</taxon>
    </lineage>
</organism>